<dbReference type="EMBL" id="GHES01000602">
    <property type="protein sequence ID" value="MPA31161.1"/>
    <property type="molecule type" value="Transcribed_RNA"/>
</dbReference>
<proteinExistence type="predicted"/>
<evidence type="ECO:0000313" key="1">
    <source>
        <dbReference type="EMBL" id="MPA31161.1"/>
    </source>
</evidence>
<reference evidence="1" key="1">
    <citation type="submission" date="2019-08" db="EMBL/GenBank/DDBJ databases">
        <title>Reference gene set and small RNA set construction with multiple tissues from Davidia involucrata Baill.</title>
        <authorList>
            <person name="Yang H."/>
            <person name="Zhou C."/>
            <person name="Li G."/>
            <person name="Wang J."/>
            <person name="Gao P."/>
            <person name="Wang M."/>
            <person name="Wang R."/>
            <person name="Zhao Y."/>
        </authorList>
    </citation>
    <scope>NUCLEOTIDE SEQUENCE</scope>
    <source>
        <tissue evidence="1">Mixed with DoveR01_LX</tissue>
    </source>
</reference>
<gene>
    <name evidence="1" type="ORF">Din_000602</name>
</gene>
<dbReference type="AlphaFoldDB" id="A0A5B6YHD1"/>
<organism evidence="1">
    <name type="scientific">Davidia involucrata</name>
    <name type="common">Dove tree</name>
    <dbReference type="NCBI Taxonomy" id="16924"/>
    <lineage>
        <taxon>Eukaryota</taxon>
        <taxon>Viridiplantae</taxon>
        <taxon>Streptophyta</taxon>
        <taxon>Embryophyta</taxon>
        <taxon>Tracheophyta</taxon>
        <taxon>Spermatophyta</taxon>
        <taxon>Magnoliopsida</taxon>
        <taxon>eudicotyledons</taxon>
        <taxon>Gunneridae</taxon>
        <taxon>Pentapetalae</taxon>
        <taxon>asterids</taxon>
        <taxon>Cornales</taxon>
        <taxon>Nyssaceae</taxon>
        <taxon>Davidia</taxon>
    </lineage>
</organism>
<protein>
    <submittedName>
        <fullName evidence="1">Uncharacterized protein</fullName>
    </submittedName>
</protein>
<name>A0A5B6YHD1_DAVIN</name>
<accession>A0A5B6YHD1</accession>
<sequence length="104" mass="10993">MLFHPSFLAPPPASEHASPAEVSSDLEVFDFAGIAGISSDFAEIRKMASNFLQLGSEQEDYDSAGGAVGVTEEVVAFVVNSSIQFYGNCGCALSLLVKCLMEIL</sequence>